<dbReference type="InterPro" id="IPR050832">
    <property type="entry name" value="Bact_Acetyltransf"/>
</dbReference>
<evidence type="ECO:0000313" key="4">
    <source>
        <dbReference type="EMBL" id="HEB96648.1"/>
    </source>
</evidence>
<keyword evidence="1" id="KW-0808">Transferase</keyword>
<feature type="domain" description="N-acetyltransferase" evidence="3">
    <location>
        <begin position="68"/>
        <end position="210"/>
    </location>
</feature>
<evidence type="ECO:0000256" key="2">
    <source>
        <dbReference type="ARBA" id="ARBA00023315"/>
    </source>
</evidence>
<comment type="caution">
    <text evidence="4">The sequence shown here is derived from an EMBL/GenBank/DDBJ whole genome shotgun (WGS) entry which is preliminary data.</text>
</comment>
<dbReference type="Pfam" id="PF00583">
    <property type="entry name" value="Acetyltransf_1"/>
    <property type="match status" value="1"/>
</dbReference>
<dbReference type="InterPro" id="IPR000182">
    <property type="entry name" value="GNAT_dom"/>
</dbReference>
<dbReference type="EMBL" id="DRKP01000110">
    <property type="protein sequence ID" value="HEB96648.1"/>
    <property type="molecule type" value="Genomic_DNA"/>
</dbReference>
<evidence type="ECO:0000256" key="1">
    <source>
        <dbReference type="ARBA" id="ARBA00022679"/>
    </source>
</evidence>
<reference evidence="4" key="1">
    <citation type="journal article" date="2020" name="mSystems">
        <title>Genome- and Community-Level Interaction Insights into Carbon Utilization and Element Cycling Functions of Hydrothermarchaeota in Hydrothermal Sediment.</title>
        <authorList>
            <person name="Zhou Z."/>
            <person name="Liu Y."/>
            <person name="Xu W."/>
            <person name="Pan J."/>
            <person name="Luo Z.H."/>
            <person name="Li M."/>
        </authorList>
    </citation>
    <scope>NUCLEOTIDE SEQUENCE [LARGE SCALE GENOMIC DNA]</scope>
    <source>
        <strain evidence="4">HyVt-443</strain>
    </source>
</reference>
<dbReference type="Gene3D" id="3.40.630.30">
    <property type="match status" value="1"/>
</dbReference>
<dbReference type="InterPro" id="IPR016181">
    <property type="entry name" value="Acyl_CoA_acyltransferase"/>
</dbReference>
<sequence length="210" mass="22672">MTALKREAAARGCGEVRTQVGWHDQPLVGFFAAEGFALAARNVLKRGIDGPLQPGREQDPDEEIDMLPPVRSLQASDLDAIRRIDRHIVGDDRQAYLGRKVDEVINDSGIRISLVAERDGLVAGFIMARLDYGSFGRTCSTAVIDTIGVGPEYAGSGLGSALMGQLLGNLRSLQVEDVRTEVGWDNFGLNRFLSGCGFRPAQRLSLGCAL</sequence>
<accession>A0A831W5T5</accession>
<dbReference type="PANTHER" id="PTHR43877">
    <property type="entry name" value="AMINOALKYLPHOSPHONATE N-ACETYLTRANSFERASE-RELATED-RELATED"/>
    <property type="match status" value="1"/>
</dbReference>
<dbReference type="AlphaFoldDB" id="A0A831W5T5"/>
<gene>
    <name evidence="4" type="ORF">ENI96_09505</name>
</gene>
<organism evidence="4">
    <name type="scientific">Sedimenticola thiotaurini</name>
    <dbReference type="NCBI Taxonomy" id="1543721"/>
    <lineage>
        <taxon>Bacteria</taxon>
        <taxon>Pseudomonadati</taxon>
        <taxon>Pseudomonadota</taxon>
        <taxon>Gammaproteobacteria</taxon>
        <taxon>Chromatiales</taxon>
        <taxon>Sedimenticolaceae</taxon>
        <taxon>Sedimenticola</taxon>
    </lineage>
</organism>
<dbReference type="PROSITE" id="PS51186">
    <property type="entry name" value="GNAT"/>
    <property type="match status" value="1"/>
</dbReference>
<dbReference type="Proteomes" id="UP000886251">
    <property type="component" value="Unassembled WGS sequence"/>
</dbReference>
<proteinExistence type="predicted"/>
<dbReference type="GO" id="GO:0016747">
    <property type="term" value="F:acyltransferase activity, transferring groups other than amino-acyl groups"/>
    <property type="evidence" value="ECO:0007669"/>
    <property type="project" value="InterPro"/>
</dbReference>
<evidence type="ECO:0000259" key="3">
    <source>
        <dbReference type="PROSITE" id="PS51186"/>
    </source>
</evidence>
<dbReference type="SUPFAM" id="SSF55729">
    <property type="entry name" value="Acyl-CoA N-acyltransferases (Nat)"/>
    <property type="match status" value="1"/>
</dbReference>
<protein>
    <submittedName>
        <fullName evidence="4">GNAT family N-acetyltransferase</fullName>
    </submittedName>
</protein>
<name>A0A831W5T5_9GAMM</name>
<dbReference type="CDD" id="cd04301">
    <property type="entry name" value="NAT_SF"/>
    <property type="match status" value="1"/>
</dbReference>
<keyword evidence="2" id="KW-0012">Acyltransferase</keyword>